<keyword evidence="2" id="KW-1185">Reference proteome</keyword>
<comment type="caution">
    <text evidence="1">The sequence shown here is derived from an EMBL/GenBank/DDBJ whole genome shotgun (WGS) entry which is preliminary data.</text>
</comment>
<gene>
    <name evidence="1" type="ORF">CLCHR_07720</name>
</gene>
<proteinExistence type="predicted"/>
<dbReference type="EMBL" id="MZGT01000008">
    <property type="protein sequence ID" value="OPJ65382.1"/>
    <property type="molecule type" value="Genomic_DNA"/>
</dbReference>
<dbReference type="RefSeq" id="WP_278336978.1">
    <property type="nucleotide sequence ID" value="NZ_MZGT01000008.1"/>
</dbReference>
<dbReference type="AlphaFoldDB" id="A0A1V4IZ99"/>
<sequence>MILKNGEIVIDGVFVLRESVSPGEGNIEALLAVSYVDVQKRK</sequence>
<dbReference type="STRING" id="225345.CLCHR_07720"/>
<evidence type="ECO:0000313" key="1">
    <source>
        <dbReference type="EMBL" id="OPJ65382.1"/>
    </source>
</evidence>
<accession>A0A1V4IZ99</accession>
<protein>
    <submittedName>
        <fullName evidence="1">Uncharacterized protein</fullName>
    </submittedName>
</protein>
<reference evidence="1 2" key="1">
    <citation type="submission" date="2017-03" db="EMBL/GenBank/DDBJ databases">
        <title>Genome sequence of Clostridium chromiireducens DSM 23318.</title>
        <authorList>
            <person name="Poehlein A."/>
            <person name="Daniel R."/>
        </authorList>
    </citation>
    <scope>NUCLEOTIDE SEQUENCE [LARGE SCALE GENOMIC DNA]</scope>
    <source>
        <strain evidence="1 2">DSM 23318</strain>
    </source>
</reference>
<organism evidence="1 2">
    <name type="scientific">Clostridium chromiireducens</name>
    <dbReference type="NCBI Taxonomy" id="225345"/>
    <lineage>
        <taxon>Bacteria</taxon>
        <taxon>Bacillati</taxon>
        <taxon>Bacillota</taxon>
        <taxon>Clostridia</taxon>
        <taxon>Eubacteriales</taxon>
        <taxon>Clostridiaceae</taxon>
        <taxon>Clostridium</taxon>
    </lineage>
</organism>
<evidence type="ECO:0000313" key="2">
    <source>
        <dbReference type="Proteomes" id="UP000191056"/>
    </source>
</evidence>
<dbReference type="Proteomes" id="UP000191056">
    <property type="component" value="Unassembled WGS sequence"/>
</dbReference>
<name>A0A1V4IZ99_9CLOT</name>